<evidence type="ECO:0000256" key="1">
    <source>
        <dbReference type="ARBA" id="ARBA00022490"/>
    </source>
</evidence>
<organism evidence="4">
    <name type="scientific">Desulfobacca acetoxidans</name>
    <dbReference type="NCBI Taxonomy" id="60893"/>
    <lineage>
        <taxon>Bacteria</taxon>
        <taxon>Pseudomonadati</taxon>
        <taxon>Thermodesulfobacteriota</taxon>
        <taxon>Desulfobaccia</taxon>
        <taxon>Desulfobaccales</taxon>
        <taxon>Desulfobaccaceae</taxon>
        <taxon>Desulfobacca</taxon>
    </lineage>
</organism>
<evidence type="ECO:0000256" key="3">
    <source>
        <dbReference type="ARBA" id="ARBA00022801"/>
    </source>
</evidence>
<proteinExistence type="predicted"/>
<dbReference type="SUPFAM" id="SSF56235">
    <property type="entry name" value="N-terminal nucleophile aminohydrolases (Ntn hydrolases)"/>
    <property type="match status" value="1"/>
</dbReference>
<evidence type="ECO:0000256" key="2">
    <source>
        <dbReference type="ARBA" id="ARBA00022670"/>
    </source>
</evidence>
<evidence type="ECO:0000313" key="4">
    <source>
        <dbReference type="EMBL" id="HGF33580.1"/>
    </source>
</evidence>
<protein>
    <submittedName>
        <fullName evidence="4">Uncharacterized protein</fullName>
    </submittedName>
</protein>
<accession>A0A7C3V745</accession>
<dbReference type="EMBL" id="DTMF01000110">
    <property type="protein sequence ID" value="HGF33580.1"/>
    <property type="molecule type" value="Genomic_DNA"/>
</dbReference>
<dbReference type="InterPro" id="IPR001353">
    <property type="entry name" value="Proteasome_sua/b"/>
</dbReference>
<dbReference type="InterPro" id="IPR029055">
    <property type="entry name" value="Ntn_hydrolases_N"/>
</dbReference>
<dbReference type="Gene3D" id="3.60.20.10">
    <property type="entry name" value="Glutamine Phosphoribosylpyrophosphate, subunit 1, domain 1"/>
    <property type="match status" value="1"/>
</dbReference>
<dbReference type="PANTHER" id="PTHR32194">
    <property type="entry name" value="METALLOPROTEASE TLDD"/>
    <property type="match status" value="1"/>
</dbReference>
<dbReference type="PANTHER" id="PTHR32194:SF0">
    <property type="entry name" value="ATP-DEPENDENT PROTEASE SUBUNIT HSLV"/>
    <property type="match status" value="1"/>
</dbReference>
<keyword evidence="1" id="KW-0963">Cytoplasm</keyword>
<sequence>MTLIVAIPARDGVVLASDGQMTTGLVRAPGKKIYRLSETVVWAASGELALVQRVAERLETLPSGRPLTHLRDELGQVVKHCITELIQLDFRASFFSQDPDTLLKLHAADFVFAEFTQGSHILHITVDGVPEWIEGPFASGSGDLFAYALLRKYQGCELNLPKARILAYKVMEEAVSVDAYGLGPPIDVWDVSALGVRNLTEAEIADLAAAAQDLREREIRLLLEGDFELKPETGKENLPERG</sequence>
<dbReference type="Pfam" id="PF00227">
    <property type="entry name" value="Proteasome"/>
    <property type="match status" value="1"/>
</dbReference>
<comment type="caution">
    <text evidence="4">The sequence shown here is derived from an EMBL/GenBank/DDBJ whole genome shotgun (WGS) entry which is preliminary data.</text>
</comment>
<dbReference type="AlphaFoldDB" id="A0A7C3V745"/>
<dbReference type="GO" id="GO:0005839">
    <property type="term" value="C:proteasome core complex"/>
    <property type="evidence" value="ECO:0007669"/>
    <property type="project" value="InterPro"/>
</dbReference>
<dbReference type="GO" id="GO:0005737">
    <property type="term" value="C:cytoplasm"/>
    <property type="evidence" value="ECO:0007669"/>
    <property type="project" value="TreeGrafter"/>
</dbReference>
<gene>
    <name evidence="4" type="ORF">ENW96_04200</name>
</gene>
<reference evidence="4" key="1">
    <citation type="journal article" date="2020" name="mSystems">
        <title>Genome- and Community-Level Interaction Insights into Carbon Utilization and Element Cycling Functions of Hydrothermarchaeota in Hydrothermal Sediment.</title>
        <authorList>
            <person name="Zhou Z."/>
            <person name="Liu Y."/>
            <person name="Xu W."/>
            <person name="Pan J."/>
            <person name="Luo Z.H."/>
            <person name="Li M."/>
        </authorList>
    </citation>
    <scope>NUCLEOTIDE SEQUENCE [LARGE SCALE GENOMIC DNA]</scope>
    <source>
        <strain evidence="4">SpSt-897</strain>
    </source>
</reference>
<name>A0A7C3V745_9BACT</name>
<dbReference type="CDD" id="cd01906">
    <property type="entry name" value="proteasome_protease_HslV"/>
    <property type="match status" value="1"/>
</dbReference>
<keyword evidence="3" id="KW-0378">Hydrolase</keyword>
<dbReference type="GO" id="GO:0051603">
    <property type="term" value="P:proteolysis involved in protein catabolic process"/>
    <property type="evidence" value="ECO:0007669"/>
    <property type="project" value="InterPro"/>
</dbReference>
<keyword evidence="2" id="KW-0645">Protease</keyword>
<dbReference type="InterPro" id="IPR023333">
    <property type="entry name" value="Proteasome_suB-type"/>
</dbReference>
<dbReference type="GO" id="GO:0008233">
    <property type="term" value="F:peptidase activity"/>
    <property type="evidence" value="ECO:0007669"/>
    <property type="project" value="UniProtKB-KW"/>
</dbReference>